<evidence type="ECO:0000259" key="1">
    <source>
        <dbReference type="SMART" id="SM00849"/>
    </source>
</evidence>
<dbReference type="Proteomes" id="UP000250179">
    <property type="component" value="Chromosome"/>
</dbReference>
<keyword evidence="3" id="KW-1185">Reference proteome</keyword>
<sequence>MALRKLGDSAYLYPGSPSTLVRVLEGGAVLVDPGHGSGRHKDLRREIRKLGVEIKTQVATHGHADHIAVSPRLEAPLFMHRFEFSIAESPLNREMLTFGSKAPRGFLIFQFPDEVKVHAVFEWGDEIFGMKAIKLSGHSPGMTGFLDEENGLLYAGDSFFGERVIISVGLPYLIDPELFKTSIRELRNYSEKGYLLIPSHGKPVKGEEATELLDFNLNRVEETESLMLRLLESPMGMDELAFRIMEHYGVEVTPQKLALNLVPVRAFIAELYNEGKIEAVVDRGLKWRVRRG</sequence>
<dbReference type="OrthoDB" id="197151at2157"/>
<dbReference type="Pfam" id="PF00753">
    <property type="entry name" value="Lactamase_B"/>
    <property type="match status" value="1"/>
</dbReference>
<dbReference type="Gene3D" id="3.60.15.10">
    <property type="entry name" value="Ribonuclease Z/Hydroxyacylglutathione hydrolase-like"/>
    <property type="match status" value="1"/>
</dbReference>
<proteinExistence type="predicted"/>
<dbReference type="EMBL" id="CP014862">
    <property type="protein sequence ID" value="ASJ02661.1"/>
    <property type="molecule type" value="Genomic_DNA"/>
</dbReference>
<dbReference type="GO" id="GO:0016787">
    <property type="term" value="F:hydrolase activity"/>
    <property type="evidence" value="ECO:0007669"/>
    <property type="project" value="UniProtKB-KW"/>
</dbReference>
<evidence type="ECO:0000313" key="2">
    <source>
        <dbReference type="EMBL" id="ASJ02661.1"/>
    </source>
</evidence>
<keyword evidence="2" id="KW-0378">Hydrolase</keyword>
<gene>
    <name evidence="2" type="ORF">A3L09_05005</name>
</gene>
<dbReference type="SMART" id="SM00849">
    <property type="entry name" value="Lactamase_B"/>
    <property type="match status" value="1"/>
</dbReference>
<name>A0A2Z2MJQ5_THEPR</name>
<dbReference type="SUPFAM" id="SSF56281">
    <property type="entry name" value="Metallo-hydrolase/oxidoreductase"/>
    <property type="match status" value="1"/>
</dbReference>
<dbReference type="InterPro" id="IPR036866">
    <property type="entry name" value="RibonucZ/Hydroxyglut_hydro"/>
</dbReference>
<dbReference type="InterPro" id="IPR050855">
    <property type="entry name" value="NDM-1-like"/>
</dbReference>
<dbReference type="GeneID" id="33319749"/>
<protein>
    <submittedName>
        <fullName evidence="2">Zn-dependent hydrolase</fullName>
    </submittedName>
</protein>
<dbReference type="RefSeq" id="WP_088857920.1">
    <property type="nucleotide sequence ID" value="NZ_CP014862.1"/>
</dbReference>
<dbReference type="InterPro" id="IPR001279">
    <property type="entry name" value="Metallo-B-lactamas"/>
</dbReference>
<dbReference type="PANTHER" id="PTHR42951:SF14">
    <property type="entry name" value="METALLO-BETA-LACTAMASE SUPERFAMILY PROTEIN"/>
    <property type="match status" value="1"/>
</dbReference>
<dbReference type="KEGG" id="tprf:A3L09_05005"/>
<dbReference type="AlphaFoldDB" id="A0A2Z2MJQ5"/>
<feature type="domain" description="Metallo-beta-lactamase" evidence="1">
    <location>
        <begin position="15"/>
        <end position="200"/>
    </location>
</feature>
<reference evidence="2 3" key="1">
    <citation type="submission" date="2016-03" db="EMBL/GenBank/DDBJ databases">
        <title>Complete genome sequence of Thermococcus profundus strain DT5432.</title>
        <authorList>
            <person name="Oger P.M."/>
        </authorList>
    </citation>
    <scope>NUCLEOTIDE SEQUENCE [LARGE SCALE GENOMIC DNA]</scope>
    <source>
        <strain evidence="2 3">DT 5432</strain>
    </source>
</reference>
<evidence type="ECO:0000313" key="3">
    <source>
        <dbReference type="Proteomes" id="UP000250179"/>
    </source>
</evidence>
<accession>A0A2Z2MJQ5</accession>
<organism evidence="2 3">
    <name type="scientific">Thermococcus profundus</name>
    <dbReference type="NCBI Taxonomy" id="49899"/>
    <lineage>
        <taxon>Archaea</taxon>
        <taxon>Methanobacteriati</taxon>
        <taxon>Methanobacteriota</taxon>
        <taxon>Thermococci</taxon>
        <taxon>Thermococcales</taxon>
        <taxon>Thermococcaceae</taxon>
        <taxon>Thermococcus</taxon>
    </lineage>
</organism>
<dbReference type="PANTHER" id="PTHR42951">
    <property type="entry name" value="METALLO-BETA-LACTAMASE DOMAIN-CONTAINING"/>
    <property type="match status" value="1"/>
</dbReference>